<evidence type="ECO:0000256" key="2">
    <source>
        <dbReference type="ARBA" id="ARBA00022630"/>
    </source>
</evidence>
<feature type="domain" description="FAD-dependent oxidoreductase 2 FAD-binding" evidence="5">
    <location>
        <begin position="7"/>
        <end position="424"/>
    </location>
</feature>
<dbReference type="PANTHER" id="PTHR43400:SF7">
    <property type="entry name" value="FAD-DEPENDENT OXIDOREDUCTASE 2 FAD BINDING DOMAIN-CONTAINING PROTEIN"/>
    <property type="match status" value="1"/>
</dbReference>
<dbReference type="PANTHER" id="PTHR43400">
    <property type="entry name" value="FUMARATE REDUCTASE"/>
    <property type="match status" value="1"/>
</dbReference>
<dbReference type="InterPro" id="IPR003953">
    <property type="entry name" value="FAD-dep_OxRdtase_2_FAD-bd"/>
</dbReference>
<sequence>MRVENVDLLVIGAGMAGLTAGARAVRNGLSVMVVEIGTDVGGSARFAGYAWTAPSHDVMDQHNPWGDTVLKRALVDRFPEGVAWIRSLGVDVKDAQRVLSFGRGHQFDTHQYVDTCRRVIREGGGALLLETCAERLVVEDGAVTGAELRLADGARLRVSAGATLIATGGFQGDPELRTAHVHPRAESMQLRSNPFSRGGGYRLATQVGAATGHDDAGFYGHLIPSGISFADPADFVDLSLYYSEHALLFNVRNDRFVDETLGDHLTAMALLEQPESRGLLIADARVFRDWVVGSYVEGAVAVDKFALASKRGGRVGLAEDLDELAYLPEEWGYRGDAVRDAVKLFNEDAAAGLEPVPGRQLDRLPLDEPPYYVIETVPAITFPFHGVRIDDRARVLRGDGEPLHGLLAAGSDTGGLWHRAYAGGIASALVFGLTAADTATATTATATTATAAQTRASQATD</sequence>
<dbReference type="Gene3D" id="3.50.50.60">
    <property type="entry name" value="FAD/NAD(P)-binding domain"/>
    <property type="match status" value="1"/>
</dbReference>
<keyword evidence="2" id="KW-0285">Flavoprotein</keyword>
<dbReference type="EMBL" id="AP019620">
    <property type="protein sequence ID" value="BBJ39266.1"/>
    <property type="molecule type" value="Genomic_DNA"/>
</dbReference>
<dbReference type="Pfam" id="PF00890">
    <property type="entry name" value="FAD_binding_2"/>
    <property type="match status" value="1"/>
</dbReference>
<evidence type="ECO:0000313" key="6">
    <source>
        <dbReference type="EMBL" id="BBJ39266.1"/>
    </source>
</evidence>
<organism evidence="6 7">
    <name type="scientific">Streptomyces antimycoticus</name>
    <dbReference type="NCBI Taxonomy" id="68175"/>
    <lineage>
        <taxon>Bacteria</taxon>
        <taxon>Bacillati</taxon>
        <taxon>Actinomycetota</taxon>
        <taxon>Actinomycetes</taxon>
        <taxon>Kitasatosporales</taxon>
        <taxon>Streptomycetaceae</taxon>
        <taxon>Streptomyces</taxon>
        <taxon>Streptomyces violaceusniger group</taxon>
    </lineage>
</organism>
<dbReference type="InterPro" id="IPR036188">
    <property type="entry name" value="FAD/NAD-bd_sf"/>
</dbReference>
<proteinExistence type="predicted"/>
<evidence type="ECO:0000259" key="5">
    <source>
        <dbReference type="Pfam" id="PF00890"/>
    </source>
</evidence>
<keyword evidence="3" id="KW-0274">FAD</keyword>
<dbReference type="InterPro" id="IPR027477">
    <property type="entry name" value="Succ_DH/fumarate_Rdtase_cat_sf"/>
</dbReference>
<comment type="cofactor">
    <cofactor evidence="1">
        <name>FAD</name>
        <dbReference type="ChEBI" id="CHEBI:57692"/>
    </cofactor>
</comment>
<accession>A0A499URX4</accession>
<evidence type="ECO:0000313" key="7">
    <source>
        <dbReference type="Proteomes" id="UP000463951"/>
    </source>
</evidence>
<name>A0A499URX4_9ACTN</name>
<dbReference type="SUPFAM" id="SSF51905">
    <property type="entry name" value="FAD/NAD(P)-binding domain"/>
    <property type="match status" value="1"/>
</dbReference>
<evidence type="ECO:0000256" key="1">
    <source>
        <dbReference type="ARBA" id="ARBA00001974"/>
    </source>
</evidence>
<evidence type="ECO:0000256" key="4">
    <source>
        <dbReference type="ARBA" id="ARBA00023002"/>
    </source>
</evidence>
<dbReference type="InterPro" id="IPR050315">
    <property type="entry name" value="FAD-oxidoreductase_2"/>
</dbReference>
<evidence type="ECO:0000256" key="3">
    <source>
        <dbReference type="ARBA" id="ARBA00022827"/>
    </source>
</evidence>
<dbReference type="AlphaFoldDB" id="A0A499URX4"/>
<dbReference type="Gene3D" id="3.90.700.10">
    <property type="entry name" value="Succinate dehydrogenase/fumarate reductase flavoprotein, catalytic domain"/>
    <property type="match status" value="1"/>
</dbReference>
<reference evidence="6 7" key="1">
    <citation type="journal article" date="2020" name="Int. J. Syst. Evol. Microbiol.">
        <title>Reclassification of Streptomyces castelarensis and Streptomyces sporoclivatus as later heterotypic synonyms of Streptomyces antimycoticus.</title>
        <authorList>
            <person name="Komaki H."/>
            <person name="Tamura T."/>
        </authorList>
    </citation>
    <scope>NUCLEOTIDE SEQUENCE [LARGE SCALE GENOMIC DNA]</scope>
    <source>
        <strain evidence="6 7">NBRC 100767</strain>
    </source>
</reference>
<dbReference type="Proteomes" id="UP000463951">
    <property type="component" value="Chromosome"/>
</dbReference>
<dbReference type="PRINTS" id="PR00411">
    <property type="entry name" value="PNDRDTASEI"/>
</dbReference>
<protein>
    <submittedName>
        <fullName evidence="6">Flavocytochrome c</fullName>
    </submittedName>
</protein>
<gene>
    <name evidence="6" type="ORF">SSPO_019840</name>
</gene>
<keyword evidence="4" id="KW-0560">Oxidoreductase</keyword>
<dbReference type="SUPFAM" id="SSF56425">
    <property type="entry name" value="Succinate dehydrogenase/fumarate reductase flavoprotein, catalytic domain"/>
    <property type="match status" value="1"/>
</dbReference>
<dbReference type="GO" id="GO:0033765">
    <property type="term" value="F:steroid dehydrogenase activity, acting on the CH-CH group of donors"/>
    <property type="evidence" value="ECO:0007669"/>
    <property type="project" value="UniProtKB-ARBA"/>
</dbReference>